<evidence type="ECO:0000313" key="2">
    <source>
        <dbReference type="EMBL" id="KAH3891114.1"/>
    </source>
</evidence>
<dbReference type="AlphaFoldDB" id="A0A9D4NC81"/>
<reference evidence="2" key="1">
    <citation type="journal article" date="2019" name="bioRxiv">
        <title>The Genome of the Zebra Mussel, Dreissena polymorpha: A Resource for Invasive Species Research.</title>
        <authorList>
            <person name="McCartney M.A."/>
            <person name="Auch B."/>
            <person name="Kono T."/>
            <person name="Mallez S."/>
            <person name="Zhang Y."/>
            <person name="Obille A."/>
            <person name="Becker A."/>
            <person name="Abrahante J.E."/>
            <person name="Garbe J."/>
            <person name="Badalamenti J.P."/>
            <person name="Herman A."/>
            <person name="Mangelson H."/>
            <person name="Liachko I."/>
            <person name="Sullivan S."/>
            <person name="Sone E.D."/>
            <person name="Koren S."/>
            <person name="Silverstein K.A.T."/>
            <person name="Beckman K.B."/>
            <person name="Gohl D.M."/>
        </authorList>
    </citation>
    <scope>NUCLEOTIDE SEQUENCE</scope>
    <source>
        <strain evidence="2">Duluth1</strain>
        <tissue evidence="2">Whole animal</tissue>
    </source>
</reference>
<organism evidence="2 3">
    <name type="scientific">Dreissena polymorpha</name>
    <name type="common">Zebra mussel</name>
    <name type="synonym">Mytilus polymorpha</name>
    <dbReference type="NCBI Taxonomy" id="45954"/>
    <lineage>
        <taxon>Eukaryota</taxon>
        <taxon>Metazoa</taxon>
        <taxon>Spiralia</taxon>
        <taxon>Lophotrochozoa</taxon>
        <taxon>Mollusca</taxon>
        <taxon>Bivalvia</taxon>
        <taxon>Autobranchia</taxon>
        <taxon>Heteroconchia</taxon>
        <taxon>Euheterodonta</taxon>
        <taxon>Imparidentia</taxon>
        <taxon>Neoheterodontei</taxon>
        <taxon>Myida</taxon>
        <taxon>Dreissenoidea</taxon>
        <taxon>Dreissenidae</taxon>
        <taxon>Dreissena</taxon>
    </lineage>
</organism>
<feature type="region of interest" description="Disordered" evidence="1">
    <location>
        <begin position="1"/>
        <end position="22"/>
    </location>
</feature>
<evidence type="ECO:0000256" key="1">
    <source>
        <dbReference type="SAM" id="MobiDB-lite"/>
    </source>
</evidence>
<dbReference type="EMBL" id="JAIWYP010000001">
    <property type="protein sequence ID" value="KAH3891114.1"/>
    <property type="molecule type" value="Genomic_DNA"/>
</dbReference>
<sequence length="85" mass="10035">MYETSEQHKEYGKSRQSRDGKDIQKMINYLTDRNPFTTEEKSLRSISIGVVAGYKVNADKDREVGERIMEHMEGKNIQEYKFSRK</sequence>
<reference evidence="2" key="2">
    <citation type="submission" date="2020-11" db="EMBL/GenBank/DDBJ databases">
        <authorList>
            <person name="McCartney M.A."/>
            <person name="Auch B."/>
            <person name="Kono T."/>
            <person name="Mallez S."/>
            <person name="Becker A."/>
            <person name="Gohl D.M."/>
            <person name="Silverstein K.A.T."/>
            <person name="Koren S."/>
            <person name="Bechman K.B."/>
            <person name="Herman A."/>
            <person name="Abrahante J.E."/>
            <person name="Garbe J."/>
        </authorList>
    </citation>
    <scope>NUCLEOTIDE SEQUENCE</scope>
    <source>
        <strain evidence="2">Duluth1</strain>
        <tissue evidence="2">Whole animal</tissue>
    </source>
</reference>
<proteinExistence type="predicted"/>
<protein>
    <submittedName>
        <fullName evidence="2">Uncharacterized protein</fullName>
    </submittedName>
</protein>
<comment type="caution">
    <text evidence="2">The sequence shown here is derived from an EMBL/GenBank/DDBJ whole genome shotgun (WGS) entry which is preliminary data.</text>
</comment>
<keyword evidence="3" id="KW-1185">Reference proteome</keyword>
<accession>A0A9D4NC81</accession>
<name>A0A9D4NC81_DREPO</name>
<evidence type="ECO:0000313" key="3">
    <source>
        <dbReference type="Proteomes" id="UP000828390"/>
    </source>
</evidence>
<dbReference type="Proteomes" id="UP000828390">
    <property type="component" value="Unassembled WGS sequence"/>
</dbReference>
<gene>
    <name evidence="2" type="ORF">DPMN_015203</name>
</gene>